<comment type="caution">
    <text evidence="5">The sequence shown here is derived from an EMBL/GenBank/DDBJ whole genome shotgun (WGS) entry which is preliminary data.</text>
</comment>
<keyword evidence="1" id="KW-0805">Transcription regulation</keyword>
<protein>
    <submittedName>
        <fullName evidence="5">XRE family transcriptional regulator</fullName>
    </submittedName>
</protein>
<dbReference type="Gene3D" id="2.10.109.10">
    <property type="entry name" value="Umud Fragment, subunit A"/>
    <property type="match status" value="1"/>
</dbReference>
<name>A0A370U991_9GAMM</name>
<dbReference type="InterPro" id="IPR001387">
    <property type="entry name" value="Cro/C1-type_HTH"/>
</dbReference>
<dbReference type="SUPFAM" id="SSF47413">
    <property type="entry name" value="lambda repressor-like DNA-binding domains"/>
    <property type="match status" value="1"/>
</dbReference>
<dbReference type="InterPro" id="IPR010982">
    <property type="entry name" value="Lambda_DNA-bd_dom_sf"/>
</dbReference>
<keyword evidence="6" id="KW-1185">Reference proteome</keyword>
<evidence type="ECO:0000256" key="2">
    <source>
        <dbReference type="ARBA" id="ARBA00023125"/>
    </source>
</evidence>
<proteinExistence type="predicted"/>
<dbReference type="Pfam" id="PF01381">
    <property type="entry name" value="HTH_3"/>
    <property type="match status" value="1"/>
</dbReference>
<dbReference type="PROSITE" id="PS50943">
    <property type="entry name" value="HTH_CROC1"/>
    <property type="match status" value="1"/>
</dbReference>
<dbReference type="PANTHER" id="PTHR40661:SF2">
    <property type="entry name" value="HTH-TYPE TRANSCRIPTIONAL REGULATOR PRTR"/>
    <property type="match status" value="1"/>
</dbReference>
<dbReference type="Pfam" id="PF00717">
    <property type="entry name" value="Peptidase_S24"/>
    <property type="match status" value="1"/>
</dbReference>
<gene>
    <name evidence="5" type="ORF">DN730_07985</name>
</gene>
<dbReference type="EMBL" id="QKRA01000003">
    <property type="protein sequence ID" value="RDL44335.1"/>
    <property type="molecule type" value="Genomic_DNA"/>
</dbReference>
<evidence type="ECO:0000313" key="6">
    <source>
        <dbReference type="Proteomes" id="UP000254326"/>
    </source>
</evidence>
<evidence type="ECO:0000256" key="1">
    <source>
        <dbReference type="ARBA" id="ARBA00023015"/>
    </source>
</evidence>
<dbReference type="Gene3D" id="1.10.260.40">
    <property type="entry name" value="lambda repressor-like DNA-binding domains"/>
    <property type="match status" value="1"/>
</dbReference>
<dbReference type="AlphaFoldDB" id="A0A370U991"/>
<dbReference type="Proteomes" id="UP000254326">
    <property type="component" value="Unassembled WGS sequence"/>
</dbReference>
<keyword evidence="2" id="KW-0238">DNA-binding</keyword>
<dbReference type="PANTHER" id="PTHR40661">
    <property type="match status" value="1"/>
</dbReference>
<evidence type="ECO:0000256" key="3">
    <source>
        <dbReference type="ARBA" id="ARBA00023163"/>
    </source>
</evidence>
<organism evidence="5 6">
    <name type="scientific">Marinomonas piezotolerans</name>
    <dbReference type="NCBI Taxonomy" id="2213058"/>
    <lineage>
        <taxon>Bacteria</taxon>
        <taxon>Pseudomonadati</taxon>
        <taxon>Pseudomonadota</taxon>
        <taxon>Gammaproteobacteria</taxon>
        <taxon>Oceanospirillales</taxon>
        <taxon>Oceanospirillaceae</taxon>
        <taxon>Marinomonas</taxon>
    </lineage>
</organism>
<dbReference type="SMART" id="SM00530">
    <property type="entry name" value="HTH_XRE"/>
    <property type="match status" value="1"/>
</dbReference>
<dbReference type="CDD" id="cd06529">
    <property type="entry name" value="S24_LexA-like"/>
    <property type="match status" value="1"/>
</dbReference>
<dbReference type="OrthoDB" id="8613261at2"/>
<evidence type="ECO:0000259" key="4">
    <source>
        <dbReference type="PROSITE" id="PS50943"/>
    </source>
</evidence>
<accession>A0A370U991</accession>
<keyword evidence="3" id="KW-0804">Transcription</keyword>
<dbReference type="InterPro" id="IPR039418">
    <property type="entry name" value="LexA-like"/>
</dbReference>
<evidence type="ECO:0000313" key="5">
    <source>
        <dbReference type="EMBL" id="RDL44335.1"/>
    </source>
</evidence>
<sequence length="244" mass="26965">MSSEHAKEIARRLIEIRDSKGHKERGFASRLSEAAGVTRKAAIKWVNGENAPSSNSIRKIATFLEISPSWLEYGESSGQVREPALEYKTESLGHVDVYESNDPLHPNEVEVPFFSEIELSAGNGYANVLEIASHSMRFDISTLNSAGVNTDKAACCRVNGDSMEPVLPDGAIVAVDTFSREITDGKMYAINHGGLLRVKYLYRLPFRGLRIRSANPNYPDEELSSEAASDIKIIGRVFWFSALI</sequence>
<dbReference type="InterPro" id="IPR036286">
    <property type="entry name" value="LexA/Signal_pep-like_sf"/>
</dbReference>
<dbReference type="GO" id="GO:0003677">
    <property type="term" value="F:DNA binding"/>
    <property type="evidence" value="ECO:0007669"/>
    <property type="project" value="UniProtKB-KW"/>
</dbReference>
<dbReference type="CDD" id="cd00093">
    <property type="entry name" value="HTH_XRE"/>
    <property type="match status" value="1"/>
</dbReference>
<dbReference type="RefSeq" id="WP_115467598.1">
    <property type="nucleotide sequence ID" value="NZ_QKRA01000003.1"/>
</dbReference>
<feature type="domain" description="HTH cro/C1-type" evidence="4">
    <location>
        <begin position="31"/>
        <end position="71"/>
    </location>
</feature>
<dbReference type="InterPro" id="IPR015927">
    <property type="entry name" value="Peptidase_S24_S26A/B/C"/>
</dbReference>
<dbReference type="SUPFAM" id="SSF51306">
    <property type="entry name" value="LexA/Signal peptidase"/>
    <property type="match status" value="1"/>
</dbReference>
<reference evidence="5 6" key="1">
    <citation type="submission" date="2018-06" db="EMBL/GenBank/DDBJ databases">
        <title>Marinomonas sp. YLB-05 draft genome sequence.</title>
        <authorList>
            <person name="Yu L."/>
            <person name="Tang X."/>
        </authorList>
    </citation>
    <scope>NUCLEOTIDE SEQUENCE [LARGE SCALE GENOMIC DNA]</scope>
    <source>
        <strain evidence="5 6">YLB-05</strain>
    </source>
</reference>